<evidence type="ECO:0000259" key="9">
    <source>
        <dbReference type="Pfam" id="PF04413"/>
    </source>
</evidence>
<feature type="domain" description="3-deoxy-D-manno-octulosonic-acid transferase N-terminal" evidence="9">
    <location>
        <begin position="30"/>
        <end position="183"/>
    </location>
</feature>
<keyword evidence="5 8" id="KW-0808">Transferase</keyword>
<evidence type="ECO:0000256" key="7">
    <source>
        <dbReference type="ARBA" id="ARBA00049183"/>
    </source>
</evidence>
<keyword evidence="8" id="KW-1003">Cell membrane</keyword>
<organism evidence="10 11">
    <name type="scientific">Pseudoprimorskyibacter insulae</name>
    <dbReference type="NCBI Taxonomy" id="1695997"/>
    <lineage>
        <taxon>Bacteria</taxon>
        <taxon>Pseudomonadati</taxon>
        <taxon>Pseudomonadota</taxon>
        <taxon>Alphaproteobacteria</taxon>
        <taxon>Rhodobacterales</taxon>
        <taxon>Paracoccaceae</taxon>
        <taxon>Pseudoprimorskyibacter</taxon>
    </lineage>
</organism>
<evidence type="ECO:0000256" key="8">
    <source>
        <dbReference type="RuleBase" id="RU365103"/>
    </source>
</evidence>
<dbReference type="EC" id="2.4.99.12" evidence="3 8"/>
<comment type="pathway">
    <text evidence="2 8">Bacterial outer membrane biogenesis; LPS core biosynthesis.</text>
</comment>
<comment type="similarity">
    <text evidence="8">Belongs to the glycosyltransferase group 1 family.</text>
</comment>
<dbReference type="GO" id="GO:0009244">
    <property type="term" value="P:lipopolysaccharide core region biosynthetic process"/>
    <property type="evidence" value="ECO:0007669"/>
    <property type="project" value="UniProtKB-UniRule"/>
</dbReference>
<comment type="subcellular location">
    <subcellularLocation>
        <location evidence="8">Cell membrane</location>
    </subcellularLocation>
</comment>
<dbReference type="AlphaFoldDB" id="A0A2R8AUR2"/>
<proteinExistence type="inferred from homology"/>
<dbReference type="EMBL" id="OMOJ01000002">
    <property type="protein sequence ID" value="SPF79795.1"/>
    <property type="molecule type" value="Genomic_DNA"/>
</dbReference>
<dbReference type="GO" id="GO:0043842">
    <property type="term" value="F:Kdo transferase activity"/>
    <property type="evidence" value="ECO:0007669"/>
    <property type="project" value="UniProtKB-EC"/>
</dbReference>
<keyword evidence="8" id="KW-0472">Membrane</keyword>
<evidence type="ECO:0000256" key="3">
    <source>
        <dbReference type="ARBA" id="ARBA00012621"/>
    </source>
</evidence>
<evidence type="ECO:0000256" key="1">
    <source>
        <dbReference type="ARBA" id="ARBA00003394"/>
    </source>
</evidence>
<evidence type="ECO:0000256" key="2">
    <source>
        <dbReference type="ARBA" id="ARBA00004713"/>
    </source>
</evidence>
<keyword evidence="8" id="KW-0448">Lipopolysaccharide biosynthesis</keyword>
<dbReference type="InterPro" id="IPR039901">
    <property type="entry name" value="Kdotransferase"/>
</dbReference>
<dbReference type="UniPathway" id="UPA00958"/>
<dbReference type="GO" id="GO:0009245">
    <property type="term" value="P:lipid A biosynthetic process"/>
    <property type="evidence" value="ECO:0007669"/>
    <property type="project" value="TreeGrafter"/>
</dbReference>
<comment type="function">
    <text evidence="1 8">Involved in lipopolysaccharide (LPS) biosynthesis. Catalyzes the transfer of 3-deoxy-D-manno-octulosonate (Kdo) residue(s) from CMP-Kdo to lipid IV(A), the tetraacyldisaccharide-1,4'-bisphosphate precursor of lipid A.</text>
</comment>
<dbReference type="RefSeq" id="WP_181389406.1">
    <property type="nucleotide sequence ID" value="NZ_OMOJ01000002.1"/>
</dbReference>
<evidence type="ECO:0000313" key="10">
    <source>
        <dbReference type="EMBL" id="SPF79795.1"/>
    </source>
</evidence>
<name>A0A2R8AUR2_9RHOB</name>
<evidence type="ECO:0000256" key="6">
    <source>
        <dbReference type="ARBA" id="ARBA00031445"/>
    </source>
</evidence>
<dbReference type="Gene3D" id="3.40.50.2000">
    <property type="entry name" value="Glycogen Phosphorylase B"/>
    <property type="match status" value="1"/>
</dbReference>
<dbReference type="PANTHER" id="PTHR42755">
    <property type="entry name" value="3-DEOXY-MANNO-OCTULOSONATE CYTIDYLYLTRANSFERASE"/>
    <property type="match status" value="1"/>
</dbReference>
<evidence type="ECO:0000256" key="5">
    <source>
        <dbReference type="ARBA" id="ARBA00022679"/>
    </source>
</evidence>
<sequence>MPYRRPLGLSAYLALTRAGTGRSYIYPDLNPDLPVVWCHAARSDTARRLEHLCRRIQLQRDDVQFVITGAMGDLTMDRLYSVDAPEEAQADIQAFLDWCRPVLCIWTGHNLRPALMWRAAGRGCRIVAADITDGAFRIPARRWLPDCSAATLDLCTDIFATDESAMRSMRRMAPTHAKLHNSGPLLGAGLPLTGSEDLREEIQDMCAGRPIWLAAHLSPGEVQQVLMAHRAVSRYAHRCLLIAALQDESGRAAATRTLEDTGLRVCDWDNGDDIDENTQVVLSSDPDMLGVWYQLAPVTFLGGSLVTGEHGHDPYEAAALGSAILYGPNVGAYLSAYSTLVEAGAARIVRDADSLATAVRATIAPDVSAAMALAGWTVVSDGAELTDALVTLAIETIETAEARP</sequence>
<protein>
    <recommendedName>
        <fullName evidence="4 8">3-deoxy-D-manno-octulosonic acid transferase</fullName>
        <shortName evidence="8">Kdo transferase</shortName>
        <ecNumber evidence="3 8">2.4.99.12</ecNumber>
    </recommendedName>
    <alternativeName>
        <fullName evidence="6 8">Lipid IV(A) 3-deoxy-D-manno-octulosonic acid transferase</fullName>
    </alternativeName>
</protein>
<comment type="catalytic activity">
    <reaction evidence="7 8">
        <text>lipid IVA (E. coli) + CMP-3-deoxy-beta-D-manno-octulosonate = alpha-Kdo-(2-&gt;6)-lipid IVA (E. coli) + CMP + H(+)</text>
        <dbReference type="Rhea" id="RHEA:28066"/>
        <dbReference type="ChEBI" id="CHEBI:15378"/>
        <dbReference type="ChEBI" id="CHEBI:58603"/>
        <dbReference type="ChEBI" id="CHEBI:60364"/>
        <dbReference type="ChEBI" id="CHEBI:60377"/>
        <dbReference type="ChEBI" id="CHEBI:85987"/>
        <dbReference type="EC" id="2.4.99.12"/>
    </reaction>
</comment>
<dbReference type="Pfam" id="PF04413">
    <property type="entry name" value="Glycos_transf_N"/>
    <property type="match status" value="1"/>
</dbReference>
<keyword evidence="11" id="KW-1185">Reference proteome</keyword>
<evidence type="ECO:0000313" key="11">
    <source>
        <dbReference type="Proteomes" id="UP000244904"/>
    </source>
</evidence>
<gene>
    <name evidence="10" type="primary">waaA_2</name>
    <name evidence="10" type="ORF">PRI8871_01593</name>
</gene>
<dbReference type="PANTHER" id="PTHR42755:SF1">
    <property type="entry name" value="3-DEOXY-D-MANNO-OCTULOSONIC ACID TRANSFERASE, MITOCHONDRIAL-RELATED"/>
    <property type="match status" value="1"/>
</dbReference>
<dbReference type="InterPro" id="IPR007507">
    <property type="entry name" value="Glycos_transf_N"/>
</dbReference>
<keyword evidence="10" id="KW-0328">Glycosyltransferase</keyword>
<dbReference type="GO" id="GO:0005886">
    <property type="term" value="C:plasma membrane"/>
    <property type="evidence" value="ECO:0007669"/>
    <property type="project" value="UniProtKB-SubCell"/>
</dbReference>
<dbReference type="Proteomes" id="UP000244904">
    <property type="component" value="Unassembled WGS sequence"/>
</dbReference>
<dbReference type="InterPro" id="IPR038107">
    <property type="entry name" value="Glycos_transf_N_sf"/>
</dbReference>
<dbReference type="Gene3D" id="3.40.50.11720">
    <property type="entry name" value="3-Deoxy-D-manno-octulosonic-acid transferase, N-terminal domain"/>
    <property type="match status" value="1"/>
</dbReference>
<reference evidence="11" key="1">
    <citation type="submission" date="2018-03" db="EMBL/GenBank/DDBJ databases">
        <authorList>
            <person name="Rodrigo-Torres L."/>
            <person name="Arahal R. D."/>
            <person name="Lucena T."/>
        </authorList>
    </citation>
    <scope>NUCLEOTIDE SEQUENCE [LARGE SCALE GENOMIC DNA]</scope>
    <source>
        <strain evidence="11">CECT 8871</strain>
    </source>
</reference>
<evidence type="ECO:0000256" key="4">
    <source>
        <dbReference type="ARBA" id="ARBA00019077"/>
    </source>
</evidence>
<accession>A0A2R8AUR2</accession>